<organism evidence="2 3">
    <name type="scientific">Alkalicoccus halolimnae</name>
    <dbReference type="NCBI Taxonomy" id="1667239"/>
    <lineage>
        <taxon>Bacteria</taxon>
        <taxon>Bacillati</taxon>
        <taxon>Bacillota</taxon>
        <taxon>Bacilli</taxon>
        <taxon>Bacillales</taxon>
        <taxon>Bacillaceae</taxon>
        <taxon>Alkalicoccus</taxon>
    </lineage>
</organism>
<keyword evidence="3" id="KW-1185">Reference proteome</keyword>
<protein>
    <submittedName>
        <fullName evidence="2">Anti-repressor SinI family protein</fullName>
    </submittedName>
</protein>
<evidence type="ECO:0000313" key="2">
    <source>
        <dbReference type="EMBL" id="WWD81060.1"/>
    </source>
</evidence>
<dbReference type="InterPro" id="IPR036281">
    <property type="entry name" value="SinR/SinI_dimer_dom_sf"/>
</dbReference>
<evidence type="ECO:0000259" key="1">
    <source>
        <dbReference type="PROSITE" id="PS51500"/>
    </source>
</evidence>
<dbReference type="GO" id="GO:0046983">
    <property type="term" value="F:protein dimerization activity"/>
    <property type="evidence" value="ECO:0007669"/>
    <property type="project" value="InterPro"/>
</dbReference>
<proteinExistence type="predicted"/>
<dbReference type="SUPFAM" id="SSF47406">
    <property type="entry name" value="SinR repressor dimerisation domain-like"/>
    <property type="match status" value="1"/>
</dbReference>
<dbReference type="Pfam" id="PF08671">
    <property type="entry name" value="SinI"/>
    <property type="match status" value="1"/>
</dbReference>
<name>A0A5C7FI51_9BACI</name>
<dbReference type="EMBL" id="CP144914">
    <property type="protein sequence ID" value="WWD81060.1"/>
    <property type="molecule type" value="Genomic_DNA"/>
</dbReference>
<sequence length="47" mass="5349">MLRAAREKTWAELLREARDMGLTPSDIRSYLDKKADSPVSKSKKTVV</sequence>
<dbReference type="GO" id="GO:0006355">
    <property type="term" value="P:regulation of DNA-templated transcription"/>
    <property type="evidence" value="ECO:0007669"/>
    <property type="project" value="InterPro"/>
</dbReference>
<accession>A0A5C7FI51</accession>
<reference evidence="2 3" key="1">
    <citation type="submission" date="2024-01" db="EMBL/GenBank/DDBJ databases">
        <title>Complete Genome Sequence of Alkalicoccus halolimnae BZ-SZ-XJ29T, a Moderately Halophilic Bacterium Isolated from a Salt Lake.</title>
        <authorList>
            <person name="Zhao B."/>
        </authorList>
    </citation>
    <scope>NUCLEOTIDE SEQUENCE [LARGE SCALE GENOMIC DNA]</scope>
    <source>
        <strain evidence="2 3">BZ-SZ-XJ29</strain>
    </source>
</reference>
<dbReference type="InterPro" id="IPR010981">
    <property type="entry name" value="SinR/SinI_dimer_dom"/>
</dbReference>
<dbReference type="RefSeq" id="WP_147804105.1">
    <property type="nucleotide sequence ID" value="NZ_CP144914.1"/>
</dbReference>
<dbReference type="PROSITE" id="PS51500">
    <property type="entry name" value="SIN"/>
    <property type="match status" value="1"/>
</dbReference>
<gene>
    <name evidence="2" type="ORF">FTX54_005720</name>
</gene>
<dbReference type="KEGG" id="ahal:FTX54_005720"/>
<feature type="domain" description="Sin" evidence="1">
    <location>
        <begin position="1"/>
        <end position="35"/>
    </location>
</feature>
<dbReference type="Proteomes" id="UP000321816">
    <property type="component" value="Chromosome"/>
</dbReference>
<evidence type="ECO:0000313" key="3">
    <source>
        <dbReference type="Proteomes" id="UP000321816"/>
    </source>
</evidence>
<dbReference type="AlphaFoldDB" id="A0A5C7FI51"/>